<dbReference type="AlphaFoldDB" id="A0A0C2RZU0"/>
<comment type="caution">
    <text evidence="2">The sequence shown here is derived from an EMBL/GenBank/DDBJ whole genome shotgun (WGS) entry which is preliminary data.</text>
</comment>
<protein>
    <recommendedName>
        <fullName evidence="1">ABM domain-containing protein</fullName>
    </recommendedName>
</protein>
<dbReference type="RefSeq" id="WP_041056754.1">
    <property type="nucleotide sequence ID" value="NZ_JXRR01000014.1"/>
</dbReference>
<feature type="domain" description="ABM" evidence="1">
    <location>
        <begin position="66"/>
        <end position="154"/>
    </location>
</feature>
<dbReference type="Proteomes" id="UP000031972">
    <property type="component" value="Unassembled WGS sequence"/>
</dbReference>
<dbReference type="PROSITE" id="PS51725">
    <property type="entry name" value="ABM"/>
    <property type="match status" value="1"/>
</dbReference>
<gene>
    <name evidence="2" type="ORF">KR50_15060</name>
</gene>
<sequence>MNIFMTFGTENFLHKIIEKRPEESMILLHGEETALLIHETEGQTVFNQPRSYEVFVESGTMTQEGFFVFNNIPVSEEGRPVFEHRFKSRAGLIDKEPGFIAIRVLRPVNSDIYVVLTQWDSEDSFKNWQSSQAYNKAHEKRGTDQGLDHQKTIFPRASFVTKYIGQKEQ</sequence>
<evidence type="ECO:0000313" key="2">
    <source>
        <dbReference type="EMBL" id="KIL47339.1"/>
    </source>
</evidence>
<dbReference type="InterPro" id="IPR011008">
    <property type="entry name" value="Dimeric_a/b-barrel"/>
</dbReference>
<name>A0A0C2RZU0_9BACL</name>
<reference evidence="2 3" key="1">
    <citation type="submission" date="2015-01" db="EMBL/GenBank/DDBJ databases">
        <title>Jeotgalibacillus campisalis genome sequencing.</title>
        <authorList>
            <person name="Goh K.M."/>
            <person name="Chan K.-G."/>
            <person name="Yaakop A.S."/>
            <person name="Ee R."/>
            <person name="Gan H.M."/>
            <person name="Chan C.S."/>
        </authorList>
    </citation>
    <scope>NUCLEOTIDE SEQUENCE [LARGE SCALE GENOMIC DNA]</scope>
    <source>
        <strain evidence="2 3">SF-57</strain>
    </source>
</reference>
<keyword evidence="3" id="KW-1185">Reference proteome</keyword>
<organism evidence="2 3">
    <name type="scientific">Jeotgalibacillus campisalis</name>
    <dbReference type="NCBI Taxonomy" id="220754"/>
    <lineage>
        <taxon>Bacteria</taxon>
        <taxon>Bacillati</taxon>
        <taxon>Bacillota</taxon>
        <taxon>Bacilli</taxon>
        <taxon>Bacillales</taxon>
        <taxon>Caryophanaceae</taxon>
        <taxon>Jeotgalibacillus</taxon>
    </lineage>
</organism>
<accession>A0A0C2RZU0</accession>
<dbReference type="OrthoDB" id="2352283at2"/>
<dbReference type="EMBL" id="JXRR01000014">
    <property type="protein sequence ID" value="KIL47339.1"/>
    <property type="molecule type" value="Genomic_DNA"/>
</dbReference>
<proteinExistence type="predicted"/>
<dbReference type="PATRIC" id="fig|220754.4.peg.1529"/>
<dbReference type="Gene3D" id="3.30.70.100">
    <property type="match status" value="1"/>
</dbReference>
<dbReference type="SUPFAM" id="SSF54909">
    <property type="entry name" value="Dimeric alpha+beta barrel"/>
    <property type="match status" value="1"/>
</dbReference>
<evidence type="ECO:0000313" key="3">
    <source>
        <dbReference type="Proteomes" id="UP000031972"/>
    </source>
</evidence>
<dbReference type="InterPro" id="IPR007138">
    <property type="entry name" value="ABM_dom"/>
</dbReference>
<evidence type="ECO:0000259" key="1">
    <source>
        <dbReference type="PROSITE" id="PS51725"/>
    </source>
</evidence>
<dbReference type="InterPro" id="IPR050404">
    <property type="entry name" value="Heme-degrading_MO"/>
</dbReference>
<dbReference type="PANTHER" id="PTHR34474:SF2">
    <property type="entry name" value="SIGNAL TRANSDUCTION PROTEIN TRAP"/>
    <property type="match status" value="1"/>
</dbReference>
<dbReference type="Pfam" id="PF03992">
    <property type="entry name" value="ABM"/>
    <property type="match status" value="1"/>
</dbReference>
<dbReference type="PANTHER" id="PTHR34474">
    <property type="entry name" value="SIGNAL TRANSDUCTION PROTEIN TRAP"/>
    <property type="match status" value="1"/>
</dbReference>